<gene>
    <name evidence="11" type="ORF">TKK_007298</name>
</gene>
<comment type="caution">
    <text evidence="11">The sequence shown here is derived from an EMBL/GenBank/DDBJ whole genome shotgun (WGS) entry which is preliminary data.</text>
</comment>
<feature type="transmembrane region" description="Helical" evidence="10">
    <location>
        <begin position="119"/>
        <end position="144"/>
    </location>
</feature>
<feature type="transmembrane region" description="Helical" evidence="10">
    <location>
        <begin position="62"/>
        <end position="81"/>
    </location>
</feature>
<keyword evidence="5" id="KW-0552">Olfaction</keyword>
<keyword evidence="6 10" id="KW-1133">Transmembrane helix</keyword>
<dbReference type="Proteomes" id="UP001627154">
    <property type="component" value="Unassembled WGS sequence"/>
</dbReference>
<feature type="transmembrane region" description="Helical" evidence="10">
    <location>
        <begin position="238"/>
        <end position="259"/>
    </location>
</feature>
<protein>
    <recommendedName>
        <fullName evidence="13">Odorant receptor</fullName>
    </recommendedName>
</protein>
<evidence type="ECO:0000256" key="2">
    <source>
        <dbReference type="ARBA" id="ARBA00022475"/>
    </source>
</evidence>
<evidence type="ECO:0000256" key="3">
    <source>
        <dbReference type="ARBA" id="ARBA00022606"/>
    </source>
</evidence>
<comment type="subcellular location">
    <subcellularLocation>
        <location evidence="1">Cell membrane</location>
        <topology evidence="1">Multi-pass membrane protein</topology>
    </subcellularLocation>
</comment>
<feature type="transmembrane region" description="Helical" evidence="10">
    <location>
        <begin position="32"/>
        <end position="50"/>
    </location>
</feature>
<feature type="transmembrane region" description="Helical" evidence="10">
    <location>
        <begin position="465"/>
        <end position="486"/>
    </location>
</feature>
<dbReference type="GO" id="GO:0007165">
    <property type="term" value="P:signal transduction"/>
    <property type="evidence" value="ECO:0007669"/>
    <property type="project" value="UniProtKB-KW"/>
</dbReference>
<evidence type="ECO:0000256" key="5">
    <source>
        <dbReference type="ARBA" id="ARBA00022725"/>
    </source>
</evidence>
<feature type="transmembrane region" description="Helical" evidence="10">
    <location>
        <begin position="405"/>
        <end position="423"/>
    </location>
</feature>
<keyword evidence="4 10" id="KW-0812">Transmembrane</keyword>
<feature type="transmembrane region" description="Helical" evidence="10">
    <location>
        <begin position="271"/>
        <end position="291"/>
    </location>
</feature>
<feature type="transmembrane region" description="Helical" evidence="10">
    <location>
        <begin position="612"/>
        <end position="637"/>
    </location>
</feature>
<evidence type="ECO:0000256" key="6">
    <source>
        <dbReference type="ARBA" id="ARBA00022989"/>
    </source>
</evidence>
<sequence length="712" mass="82543">MDILPYNFRTCLFCGVWHEGERFLFLKKCYKFAVMFIVFQFTICQILGIPKASNSVDEFSDALFVTFTYVALCMKILNFVVRRREMTKLLQDFRSTYCQAKNEDELSIVRDYRRVSGKLFMAIMGLSQFTNFSLVMAPIMQFGTNCSILPYQMYEPYNISSSRFNYWMAYASQFVATIYGVFLNVSMDTMVYGFMMSAAGQFKINCMRSSNLSNQDSIKECMAHHKLLLRIRNKIESFFIRVIAPLFTFSLIILCTSIFRMSQQKIASPEFISLAMYFVCMLFMVYFYCWYGNELELQSKAVADSIYTGNWIEYSNDSRRTLRFAMMKAQSGSNISYHGQCQLSMDTFIWIVKTSYGAFNLLQQENKTFTVLKKSYKIFVMLIIFQFTIFQILGATDSRKSIEEFSDALSVSFTYVGLCMKIFNFTTRRHEMVELLEDFRSPHCLPKNDKEAAVISDYIKSASKLWTLIMWLSMICTTFLFIAPIIDEGFDTAKLPLALKLPKNILNDRRNYWIFYTLEMVSSIYGVALNVSMDTMVFGFLTAAKGQFKIHCMRLSNLSNGNSIKECVAHHKVILGIRNKIESFFVRVIAPCFTFSLIVLCTSIFIMSKLPIMSIGFVFISTYFLLMLSQVYIYCWFGNELKLQSSEVANAIYMGNWMDFNKKHRQSMCFLMLKAQTSSNISFHGQCQLSMSTFLWVVKTSYGAFNLLREVS</sequence>
<accession>A0ABD2X2U4</accession>
<evidence type="ECO:0000256" key="4">
    <source>
        <dbReference type="ARBA" id="ARBA00022692"/>
    </source>
</evidence>
<evidence type="ECO:0000256" key="7">
    <source>
        <dbReference type="ARBA" id="ARBA00023136"/>
    </source>
</evidence>
<keyword evidence="12" id="KW-1185">Reference proteome</keyword>
<proteinExistence type="predicted"/>
<evidence type="ECO:0000313" key="12">
    <source>
        <dbReference type="Proteomes" id="UP001627154"/>
    </source>
</evidence>
<evidence type="ECO:0000313" key="11">
    <source>
        <dbReference type="EMBL" id="KAL3399059.1"/>
    </source>
</evidence>
<dbReference type="PANTHER" id="PTHR21137">
    <property type="entry name" value="ODORANT RECEPTOR"/>
    <property type="match status" value="1"/>
</dbReference>
<evidence type="ECO:0008006" key="13">
    <source>
        <dbReference type="Google" id="ProtNLM"/>
    </source>
</evidence>
<organism evidence="11 12">
    <name type="scientific">Trichogramma kaykai</name>
    <dbReference type="NCBI Taxonomy" id="54128"/>
    <lineage>
        <taxon>Eukaryota</taxon>
        <taxon>Metazoa</taxon>
        <taxon>Ecdysozoa</taxon>
        <taxon>Arthropoda</taxon>
        <taxon>Hexapoda</taxon>
        <taxon>Insecta</taxon>
        <taxon>Pterygota</taxon>
        <taxon>Neoptera</taxon>
        <taxon>Endopterygota</taxon>
        <taxon>Hymenoptera</taxon>
        <taxon>Apocrita</taxon>
        <taxon>Proctotrupomorpha</taxon>
        <taxon>Chalcidoidea</taxon>
        <taxon>Trichogrammatidae</taxon>
        <taxon>Trichogramma</taxon>
    </lineage>
</organism>
<name>A0ABD2X2U4_9HYME</name>
<evidence type="ECO:0000256" key="9">
    <source>
        <dbReference type="ARBA" id="ARBA00023224"/>
    </source>
</evidence>
<dbReference type="Pfam" id="PF02949">
    <property type="entry name" value="7tm_6"/>
    <property type="match status" value="2"/>
</dbReference>
<feature type="transmembrane region" description="Helical" evidence="10">
    <location>
        <begin position="376"/>
        <end position="393"/>
    </location>
</feature>
<keyword evidence="7 10" id="KW-0472">Membrane</keyword>
<dbReference type="GO" id="GO:0007608">
    <property type="term" value="P:sensory perception of smell"/>
    <property type="evidence" value="ECO:0007669"/>
    <property type="project" value="UniProtKB-KW"/>
</dbReference>
<evidence type="ECO:0000256" key="8">
    <source>
        <dbReference type="ARBA" id="ARBA00023170"/>
    </source>
</evidence>
<feature type="transmembrane region" description="Helical" evidence="10">
    <location>
        <begin position="584"/>
        <end position="606"/>
    </location>
</feature>
<feature type="transmembrane region" description="Helical" evidence="10">
    <location>
        <begin position="164"/>
        <end position="185"/>
    </location>
</feature>
<reference evidence="11 12" key="1">
    <citation type="journal article" date="2024" name="bioRxiv">
        <title>A reference genome for Trichogramma kaykai: A tiny desert-dwelling parasitoid wasp with competing sex-ratio distorters.</title>
        <authorList>
            <person name="Culotta J."/>
            <person name="Lindsey A.R."/>
        </authorList>
    </citation>
    <scope>NUCLEOTIDE SEQUENCE [LARGE SCALE GENOMIC DNA]</scope>
    <source>
        <strain evidence="11 12">KSX58</strain>
    </source>
</reference>
<keyword evidence="8" id="KW-0675">Receptor</keyword>
<keyword evidence="3" id="KW-0716">Sensory transduction</keyword>
<evidence type="ECO:0000256" key="1">
    <source>
        <dbReference type="ARBA" id="ARBA00004651"/>
    </source>
</evidence>
<keyword evidence="9" id="KW-0807">Transducer</keyword>
<dbReference type="AlphaFoldDB" id="A0ABD2X2U4"/>
<feature type="transmembrane region" description="Helical" evidence="10">
    <location>
        <begin position="523"/>
        <end position="544"/>
    </location>
</feature>
<keyword evidence="2" id="KW-1003">Cell membrane</keyword>
<evidence type="ECO:0000256" key="10">
    <source>
        <dbReference type="SAM" id="Phobius"/>
    </source>
</evidence>
<dbReference type="PANTHER" id="PTHR21137:SF35">
    <property type="entry name" value="ODORANT RECEPTOR 19A-RELATED"/>
    <property type="match status" value="1"/>
</dbReference>
<dbReference type="InterPro" id="IPR004117">
    <property type="entry name" value="7tm6_olfct_rcpt"/>
</dbReference>
<dbReference type="GO" id="GO:0005886">
    <property type="term" value="C:plasma membrane"/>
    <property type="evidence" value="ECO:0007669"/>
    <property type="project" value="UniProtKB-SubCell"/>
</dbReference>
<dbReference type="EMBL" id="JBJJXI010000058">
    <property type="protein sequence ID" value="KAL3399059.1"/>
    <property type="molecule type" value="Genomic_DNA"/>
</dbReference>